<comment type="pathway">
    <text evidence="1 8">Cofactor biosynthesis; (R)-pantothenate biosynthesis; (R)-pantothenate from (R)-pantoate and beta-alanine: step 1/1.</text>
</comment>
<dbReference type="HAMAP" id="MF_00158">
    <property type="entry name" value="PanC"/>
    <property type="match status" value="1"/>
</dbReference>
<organism evidence="9 10">
    <name type="scientific">Undibacterium baiyunense</name>
    <dbReference type="NCBI Taxonomy" id="2828731"/>
    <lineage>
        <taxon>Bacteria</taxon>
        <taxon>Pseudomonadati</taxon>
        <taxon>Pseudomonadota</taxon>
        <taxon>Betaproteobacteria</taxon>
        <taxon>Burkholderiales</taxon>
        <taxon>Oxalobacteraceae</taxon>
        <taxon>Undibacterium</taxon>
    </lineage>
</organism>
<evidence type="ECO:0000256" key="8">
    <source>
        <dbReference type="HAMAP-Rule" id="MF_00158"/>
    </source>
</evidence>
<feature type="active site" description="Proton donor" evidence="8">
    <location>
        <position position="33"/>
    </location>
</feature>
<dbReference type="NCBIfam" id="TIGR00018">
    <property type="entry name" value="panC"/>
    <property type="match status" value="1"/>
</dbReference>
<evidence type="ECO:0000256" key="2">
    <source>
        <dbReference type="ARBA" id="ARBA00009256"/>
    </source>
</evidence>
<keyword evidence="3 8" id="KW-0436">Ligase</keyword>
<comment type="caution">
    <text evidence="9">The sequence shown here is derived from an EMBL/GenBank/DDBJ whole genome shotgun (WGS) entry which is preliminary data.</text>
</comment>
<comment type="similarity">
    <text evidence="2 8">Belongs to the pantothenate synthetase family.</text>
</comment>
<evidence type="ECO:0000313" key="10">
    <source>
        <dbReference type="Proteomes" id="UP000680158"/>
    </source>
</evidence>
<evidence type="ECO:0000256" key="3">
    <source>
        <dbReference type="ARBA" id="ARBA00022598"/>
    </source>
</evidence>
<dbReference type="NCBIfam" id="TIGR00125">
    <property type="entry name" value="cyt_tran_rel"/>
    <property type="match status" value="1"/>
</dbReference>
<gene>
    <name evidence="8" type="primary">panC</name>
    <name evidence="9" type="ORF">KDM92_02085</name>
</gene>
<keyword evidence="4 8" id="KW-0566">Pantothenate biosynthesis</keyword>
<comment type="catalytic activity">
    <reaction evidence="7 8">
        <text>(R)-pantoate + beta-alanine + ATP = (R)-pantothenate + AMP + diphosphate + H(+)</text>
        <dbReference type="Rhea" id="RHEA:10912"/>
        <dbReference type="ChEBI" id="CHEBI:15378"/>
        <dbReference type="ChEBI" id="CHEBI:15980"/>
        <dbReference type="ChEBI" id="CHEBI:29032"/>
        <dbReference type="ChEBI" id="CHEBI:30616"/>
        <dbReference type="ChEBI" id="CHEBI:33019"/>
        <dbReference type="ChEBI" id="CHEBI:57966"/>
        <dbReference type="ChEBI" id="CHEBI:456215"/>
        <dbReference type="EC" id="6.3.2.1"/>
    </reaction>
</comment>
<evidence type="ECO:0000256" key="5">
    <source>
        <dbReference type="ARBA" id="ARBA00022741"/>
    </source>
</evidence>
<keyword evidence="5 8" id="KW-0547">Nucleotide-binding</keyword>
<dbReference type="InterPro" id="IPR003721">
    <property type="entry name" value="Pantoate_ligase"/>
</dbReference>
<dbReference type="Gene3D" id="3.40.50.620">
    <property type="entry name" value="HUPs"/>
    <property type="match status" value="1"/>
</dbReference>
<dbReference type="PANTHER" id="PTHR21299">
    <property type="entry name" value="CYTIDYLATE KINASE/PANTOATE-BETA-ALANINE LIGASE"/>
    <property type="match status" value="1"/>
</dbReference>
<comment type="caution">
    <text evidence="8">Lacks conserved residue(s) required for the propagation of feature annotation.</text>
</comment>
<dbReference type="EMBL" id="JAGSPM010000001">
    <property type="protein sequence ID" value="MBR7745359.1"/>
    <property type="molecule type" value="Genomic_DNA"/>
</dbReference>
<dbReference type="Pfam" id="PF02569">
    <property type="entry name" value="Pantoate_ligase"/>
    <property type="match status" value="1"/>
</dbReference>
<dbReference type="GO" id="GO:0005829">
    <property type="term" value="C:cytosol"/>
    <property type="evidence" value="ECO:0007669"/>
    <property type="project" value="TreeGrafter"/>
</dbReference>
<protein>
    <recommendedName>
        <fullName evidence="8">Pantothenate synthetase</fullName>
        <shortName evidence="8">PS</shortName>
        <ecNumber evidence="8">6.3.2.1</ecNumber>
    </recommendedName>
    <alternativeName>
        <fullName evidence="8">Pantoate--beta-alanine ligase</fullName>
    </alternativeName>
    <alternativeName>
        <fullName evidence="8">Pantoate-activating enzyme</fullName>
    </alternativeName>
</protein>
<accession>A0A941DB02</accession>
<dbReference type="CDD" id="cd00560">
    <property type="entry name" value="PanC"/>
    <property type="match status" value="1"/>
</dbReference>
<dbReference type="GO" id="GO:0005524">
    <property type="term" value="F:ATP binding"/>
    <property type="evidence" value="ECO:0007669"/>
    <property type="project" value="UniProtKB-KW"/>
</dbReference>
<dbReference type="PANTHER" id="PTHR21299:SF1">
    <property type="entry name" value="PANTOATE--BETA-ALANINE LIGASE"/>
    <property type="match status" value="1"/>
</dbReference>
<name>A0A941DB02_9BURK</name>
<evidence type="ECO:0000256" key="6">
    <source>
        <dbReference type="ARBA" id="ARBA00022840"/>
    </source>
</evidence>
<dbReference type="Gene3D" id="3.30.1300.10">
    <property type="entry name" value="Pantoate-beta-alanine ligase, C-terminal domain"/>
    <property type="match status" value="1"/>
</dbReference>
<dbReference type="Proteomes" id="UP000680158">
    <property type="component" value="Unassembled WGS sequence"/>
</dbReference>
<comment type="miscellaneous">
    <text evidence="8">The reaction proceeds by a bi uni uni bi ping pong mechanism.</text>
</comment>
<feature type="binding site" evidence="8">
    <location>
        <position position="150"/>
    </location>
    <ligand>
        <name>(R)-pantoate</name>
        <dbReference type="ChEBI" id="CHEBI:15980"/>
    </ligand>
</feature>
<dbReference type="GO" id="GO:0015940">
    <property type="term" value="P:pantothenate biosynthetic process"/>
    <property type="evidence" value="ECO:0007669"/>
    <property type="project" value="UniProtKB-UniRule"/>
</dbReference>
<dbReference type="SUPFAM" id="SSF52374">
    <property type="entry name" value="Nucleotidylyl transferase"/>
    <property type="match status" value="1"/>
</dbReference>
<feature type="binding site" evidence="8">
    <location>
        <position position="57"/>
    </location>
    <ligand>
        <name>(R)-pantoate</name>
        <dbReference type="ChEBI" id="CHEBI:15980"/>
    </ligand>
</feature>
<dbReference type="InterPro" id="IPR042176">
    <property type="entry name" value="Pantoate_ligase_C"/>
</dbReference>
<keyword evidence="8" id="KW-0963">Cytoplasm</keyword>
<feature type="binding site" evidence="8">
    <location>
        <begin position="144"/>
        <end position="147"/>
    </location>
    <ligand>
        <name>ATP</name>
        <dbReference type="ChEBI" id="CHEBI:30616"/>
    </ligand>
</feature>
<feature type="binding site" evidence="8">
    <location>
        <begin position="26"/>
        <end position="33"/>
    </location>
    <ligand>
        <name>ATP</name>
        <dbReference type="ChEBI" id="CHEBI:30616"/>
    </ligand>
</feature>
<evidence type="ECO:0000256" key="4">
    <source>
        <dbReference type="ARBA" id="ARBA00022655"/>
    </source>
</evidence>
<evidence type="ECO:0000256" key="7">
    <source>
        <dbReference type="ARBA" id="ARBA00048258"/>
    </source>
</evidence>
<dbReference type="RefSeq" id="WP_189344256.1">
    <property type="nucleotide sequence ID" value="NZ_JAGSPM010000001.1"/>
</dbReference>
<dbReference type="GO" id="GO:0004592">
    <property type="term" value="F:pantoate-beta-alanine ligase activity"/>
    <property type="evidence" value="ECO:0007669"/>
    <property type="project" value="UniProtKB-UniRule"/>
</dbReference>
<feature type="binding site" evidence="8">
    <location>
        <begin position="181"/>
        <end position="184"/>
    </location>
    <ligand>
        <name>ATP</name>
        <dbReference type="ChEBI" id="CHEBI:30616"/>
    </ligand>
</feature>
<evidence type="ECO:0000313" key="9">
    <source>
        <dbReference type="EMBL" id="MBR7745359.1"/>
    </source>
</evidence>
<evidence type="ECO:0000256" key="1">
    <source>
        <dbReference type="ARBA" id="ARBA00004990"/>
    </source>
</evidence>
<keyword evidence="6 8" id="KW-0067">ATP-binding</keyword>
<keyword evidence="10" id="KW-1185">Reference proteome</keyword>
<dbReference type="InterPro" id="IPR014729">
    <property type="entry name" value="Rossmann-like_a/b/a_fold"/>
</dbReference>
<dbReference type="AlphaFoldDB" id="A0A941DB02"/>
<dbReference type="EC" id="6.3.2.1" evidence="8"/>
<comment type="function">
    <text evidence="8">Catalyzes the condensation of pantoate with beta-alanine in an ATP-dependent reaction via a pantoyl-adenylate intermediate.</text>
</comment>
<comment type="subcellular location">
    <subcellularLocation>
        <location evidence="8">Cytoplasm</location>
    </subcellularLocation>
</comment>
<sequence length="279" mass="31647">MKIISSIEELRDQLRGQLRTAFVPTMGNLHEGHLSLMRLARRHGDPVVASIFVNRLQFGPNEDFDKYPRTFQADVEKLEKEGVYVLFAPTEKDLYPEPQEYRVQPPNDLGDILEGEFRPGFFNGVSTVVLKLFSCVQPRVAVFGKKDYQQLMIIRNMAKQFALPTEIIAAETWRAEDGLALSSRNGYLSETERAEAPMLYQILNQVANEVRGGNLNLSNIEQQAMQELSKRQWKPDYVAIRKRVDLQAPSAADLENQEALVVLSAAKLGNTRLIDNLEI</sequence>
<feature type="binding site" evidence="8">
    <location>
        <position position="57"/>
    </location>
    <ligand>
        <name>beta-alanine</name>
        <dbReference type="ChEBI" id="CHEBI:57966"/>
    </ligand>
</feature>
<reference evidence="9 10" key="1">
    <citation type="submission" date="2021-04" db="EMBL/GenBank/DDBJ databases">
        <title>novel species isolated from subtropical streams in China.</title>
        <authorList>
            <person name="Lu H."/>
        </authorList>
    </citation>
    <scope>NUCLEOTIDE SEQUENCE [LARGE SCALE GENOMIC DNA]</scope>
    <source>
        <strain evidence="9 10">BYS107W</strain>
    </source>
</reference>
<proteinExistence type="inferred from homology"/>
<dbReference type="InterPro" id="IPR004821">
    <property type="entry name" value="Cyt_trans-like"/>
</dbReference>
<comment type="subunit">
    <text evidence="8">Homodimer.</text>
</comment>